<evidence type="ECO:0000313" key="4">
    <source>
        <dbReference type="Proteomes" id="UP000472260"/>
    </source>
</evidence>
<feature type="region of interest" description="Disordered" evidence="2">
    <location>
        <begin position="778"/>
        <end position="824"/>
    </location>
</feature>
<feature type="compositionally biased region" description="Polar residues" evidence="2">
    <location>
        <begin position="89"/>
        <end position="99"/>
    </location>
</feature>
<feature type="compositionally biased region" description="Low complexity" evidence="2">
    <location>
        <begin position="196"/>
        <end position="211"/>
    </location>
</feature>
<dbReference type="GO" id="GO:0099518">
    <property type="term" value="P:vesicle cytoskeletal trafficking"/>
    <property type="evidence" value="ECO:0007669"/>
    <property type="project" value="TreeGrafter"/>
</dbReference>
<dbReference type="GO" id="GO:0031267">
    <property type="term" value="F:small GTPase binding"/>
    <property type="evidence" value="ECO:0007669"/>
    <property type="project" value="TreeGrafter"/>
</dbReference>
<feature type="region of interest" description="Disordered" evidence="2">
    <location>
        <begin position="1"/>
        <end position="108"/>
    </location>
</feature>
<gene>
    <name evidence="3" type="primary">ccdc186</name>
</gene>
<feature type="compositionally biased region" description="Basic and acidic residues" evidence="2">
    <location>
        <begin position="695"/>
        <end position="708"/>
    </location>
</feature>
<sequence>MEPSDCQSELTPASDPSQSSEVSVVPEGSNNVLSNGGEPVLKEQEEDTELDSLELDGTLSDSVDREGQRPDMHMEVQQDEGLGEHAQGDGNTSCDSGTASIDDARTLPAVHDSAVESLPAVLDGELECSGLEEPAEVVTESEGGTQNNVEASSPSVLNGTDDISSTQLDTFNGPTELNRTPLTPTPAPQGEELPDVVSVPQNSQSNSNMNPYDTDCSRKLLSEIQRSLSQESLLDELEDELLNSQSDGIRKGSPPNGLQKDQNSMVLFEKCVQYKYSQKEKAIKRLLDENKKHQELILGICSEKDNMRDELKKRMETEKQHICTIKKFESRVEELMKDMKDSRDKLVHQDQAAKNAIQQMQREMAYRLEQANKKCEEARQEKETMVMKYVRGEKEALDLRREKEQLEKKLREATAEVDKQARRGNTLAQEKGRLQQLYEAKENEVTRLSRELEKVKEEINSHVIKVKWAQNKLKSETDAHKETKDKLRETTSKLTQAKEETEQIRKNCQDMIRTYQESEEIKSNELDAKLRETKGELEKQKQEQTDQLEMHKAKIKELDDLKRTFKEGMDELTTLRTKVKCLEDERPRWEDELCKYREIINRQKAEIQNQREKLTAITRLEEQHQRDDQEIASLREEVENLNSQITDLQRDIEGSRTREAELLGFTEKLTSKNAQLQSESNNLQAQLDRLNSSSRELHSKLEETERSLSEMVRRSLKKEEQQRQEEVLALQTERTTLQTETSQLKTRVEELRDELVTQKRKQAANIKDLTKQLTQARKKLEQVENGGCDREGSSMGSRSSSSGSLNARGSSMDDRSPENQSGSSVVVVDSFPEVDKAVLVERIVRLQKAHARKNEKIEFMEDHIKQLVEEIRKKTKIIQSYVLREESGALSSEASDFNKAHLSRRGGIMHKSSQLSDLFLSLQENLQTLGSEIERLIKQQRVPEDTTGRK</sequence>
<feature type="compositionally biased region" description="Low complexity" evidence="2">
    <location>
        <begin position="14"/>
        <end position="32"/>
    </location>
</feature>
<reference evidence="3" key="1">
    <citation type="submission" date="2025-08" db="UniProtKB">
        <authorList>
            <consortium name="Ensembl"/>
        </authorList>
    </citation>
    <scope>IDENTIFICATION</scope>
</reference>
<keyword evidence="4" id="KW-1185">Reference proteome</keyword>
<dbReference type="PANTHER" id="PTHR18911">
    <property type="entry name" value="CTCL TUMOR ANTIGEN HD-CL-01"/>
    <property type="match status" value="1"/>
</dbReference>
<evidence type="ECO:0000256" key="1">
    <source>
        <dbReference type="SAM" id="Coils"/>
    </source>
</evidence>
<keyword evidence="1" id="KW-0175">Coiled coil</keyword>
<organism evidence="3 4">
    <name type="scientific">Sinocyclocheilus anshuiensis</name>
    <dbReference type="NCBI Taxonomy" id="1608454"/>
    <lineage>
        <taxon>Eukaryota</taxon>
        <taxon>Metazoa</taxon>
        <taxon>Chordata</taxon>
        <taxon>Craniata</taxon>
        <taxon>Vertebrata</taxon>
        <taxon>Euteleostomi</taxon>
        <taxon>Actinopterygii</taxon>
        <taxon>Neopterygii</taxon>
        <taxon>Teleostei</taxon>
        <taxon>Ostariophysi</taxon>
        <taxon>Cypriniformes</taxon>
        <taxon>Cyprinidae</taxon>
        <taxon>Cyprininae</taxon>
        <taxon>Sinocyclocheilus</taxon>
    </lineage>
</organism>
<feature type="compositionally biased region" description="Acidic residues" evidence="2">
    <location>
        <begin position="44"/>
        <end position="54"/>
    </location>
</feature>
<evidence type="ECO:0000256" key="2">
    <source>
        <dbReference type="SAM" id="MobiDB-lite"/>
    </source>
</evidence>
<dbReference type="AlphaFoldDB" id="A0A671KMH1"/>
<dbReference type="Proteomes" id="UP000472260">
    <property type="component" value="Unassembled WGS sequence"/>
</dbReference>
<dbReference type="Ensembl" id="ENSSANT00000008763.1">
    <property type="protein sequence ID" value="ENSSANP00000008159.1"/>
    <property type="gene ID" value="ENSSANG00000004232.1"/>
</dbReference>
<feature type="coiled-coil region" evidence="1">
    <location>
        <begin position="843"/>
        <end position="877"/>
    </location>
</feature>
<proteinExistence type="predicted"/>
<evidence type="ECO:0000313" key="3">
    <source>
        <dbReference type="Ensembl" id="ENSSANP00000008159.1"/>
    </source>
</evidence>
<feature type="compositionally biased region" description="Basic and acidic residues" evidence="2">
    <location>
        <begin position="62"/>
        <end position="87"/>
    </location>
</feature>
<feature type="compositionally biased region" description="Low complexity" evidence="2">
    <location>
        <begin position="793"/>
        <end position="810"/>
    </location>
</feature>
<feature type="compositionally biased region" description="Polar residues" evidence="2">
    <location>
        <begin position="142"/>
        <end position="182"/>
    </location>
</feature>
<dbReference type="GO" id="GO:0005802">
    <property type="term" value="C:trans-Golgi network"/>
    <property type="evidence" value="ECO:0007669"/>
    <property type="project" value="TreeGrafter"/>
</dbReference>
<protein>
    <submittedName>
        <fullName evidence="3">Uncharacterized protein</fullName>
    </submittedName>
</protein>
<feature type="region of interest" description="Disordered" evidence="2">
    <location>
        <begin position="238"/>
        <end position="261"/>
    </location>
</feature>
<accession>A0A671KMH1</accession>
<feature type="compositionally biased region" description="Polar residues" evidence="2">
    <location>
        <begin position="1"/>
        <end position="11"/>
    </location>
</feature>
<feature type="region of interest" description="Disordered" evidence="2">
    <location>
        <begin position="688"/>
        <end position="708"/>
    </location>
</feature>
<reference evidence="3" key="2">
    <citation type="submission" date="2025-09" db="UniProtKB">
        <authorList>
            <consortium name="Ensembl"/>
        </authorList>
    </citation>
    <scope>IDENTIFICATION</scope>
</reference>
<dbReference type="Gene3D" id="1.10.287.1490">
    <property type="match status" value="1"/>
</dbReference>
<name>A0A671KMH1_9TELE</name>
<dbReference type="InterPro" id="IPR038830">
    <property type="entry name" value="CCDC186"/>
</dbReference>
<feature type="compositionally biased region" description="Basic and acidic residues" evidence="2">
    <location>
        <begin position="778"/>
        <end position="792"/>
    </location>
</feature>
<dbReference type="PANTHER" id="PTHR18911:SF5">
    <property type="entry name" value="COILED-COIL DOMAIN-CONTAINING PROTEIN 186"/>
    <property type="match status" value="1"/>
</dbReference>
<feature type="region of interest" description="Disordered" evidence="2">
    <location>
        <begin position="130"/>
        <end position="215"/>
    </location>
</feature>